<gene>
    <name evidence="1" type="ORF">ACN38_g4362</name>
</gene>
<protein>
    <submittedName>
        <fullName evidence="1">Uncharacterized protein</fullName>
    </submittedName>
</protein>
<evidence type="ECO:0000313" key="1">
    <source>
        <dbReference type="EMBL" id="KOS44674.1"/>
    </source>
</evidence>
<evidence type="ECO:0000313" key="2">
    <source>
        <dbReference type="Proteomes" id="UP000037696"/>
    </source>
</evidence>
<reference evidence="1 2" key="1">
    <citation type="submission" date="2015-08" db="EMBL/GenBank/DDBJ databases">
        <title>Genome sequencing of Penicillium nordicum.</title>
        <authorList>
            <person name="Nguyen H.D."/>
            <person name="Seifert K.A."/>
        </authorList>
    </citation>
    <scope>NUCLEOTIDE SEQUENCE [LARGE SCALE GENOMIC DNA]</scope>
    <source>
        <strain evidence="1 2">DAOMC 185683</strain>
    </source>
</reference>
<organism evidence="1 2">
    <name type="scientific">Penicillium nordicum</name>
    <dbReference type="NCBI Taxonomy" id="229535"/>
    <lineage>
        <taxon>Eukaryota</taxon>
        <taxon>Fungi</taxon>
        <taxon>Dikarya</taxon>
        <taxon>Ascomycota</taxon>
        <taxon>Pezizomycotina</taxon>
        <taxon>Eurotiomycetes</taxon>
        <taxon>Eurotiomycetidae</taxon>
        <taxon>Eurotiales</taxon>
        <taxon>Aspergillaceae</taxon>
        <taxon>Penicillium</taxon>
    </lineage>
</organism>
<dbReference type="EMBL" id="LHQQ01000056">
    <property type="protein sequence ID" value="KOS44674.1"/>
    <property type="molecule type" value="Genomic_DNA"/>
</dbReference>
<sequence>MPGGRPTVYSKEEEETQFQLINQILKGGIEIGDIEDYRRVLLCHDVLHHAKQGAEPAWTRDDTFKVDLRRSSGTCADISMACEIYGPMHMISLRLRTLHN</sequence>
<proteinExistence type="predicted"/>
<dbReference type="AlphaFoldDB" id="A0A0M8PAK8"/>
<dbReference type="Proteomes" id="UP000037696">
    <property type="component" value="Unassembled WGS sequence"/>
</dbReference>
<comment type="caution">
    <text evidence="1">The sequence shown here is derived from an EMBL/GenBank/DDBJ whole genome shotgun (WGS) entry which is preliminary data.</text>
</comment>
<accession>A0A0M8PAK8</accession>
<keyword evidence="2" id="KW-1185">Reference proteome</keyword>
<name>A0A0M8PAK8_9EURO</name>